<dbReference type="HOGENOM" id="CLU_1126437_0_0_1"/>
<dbReference type="OMA" id="VTIQCFD"/>
<evidence type="ECO:0000313" key="3">
    <source>
        <dbReference type="Proteomes" id="UP000019132"/>
    </source>
</evidence>
<protein>
    <recommendedName>
        <fullName evidence="1">START domain-containing protein</fullName>
    </recommendedName>
</protein>
<sequence length="254" mass="27552">MSTEAAAVAVEPKTTLVEGAAAPAASENEYGVPAVPAAYKEMIDSMLARMDKEMNDEAAWQLHAEKHGIKVFTKVDGALTACKGETFMPFHPRAILDIAIDSTNRKEVDSQLAHGGVLKELDAQTVIEYFEYKSMFIVAGRDFCNIAHWRVLPNGTIVIVAKGIEDAELCPLKEPKIVRGDVHLAAWKIVPNAEYTGAQVFYMAKSDLKGSIPSRVAAKAASDQPYILQRITEALKKKNLDAAIAKGKVKNLGA</sequence>
<dbReference type="eggNOG" id="ENOG502RV11">
    <property type="taxonomic scope" value="Eukaryota"/>
</dbReference>
<evidence type="ECO:0000313" key="2">
    <source>
        <dbReference type="EnsemblProtists" id="PYU1_T008348"/>
    </source>
</evidence>
<reference evidence="3" key="2">
    <citation type="submission" date="2010-04" db="EMBL/GenBank/DDBJ databases">
        <authorList>
            <person name="Buell R."/>
            <person name="Hamilton J."/>
            <person name="Hostetler J."/>
        </authorList>
    </citation>
    <scope>NUCLEOTIDE SEQUENCE [LARGE SCALE GENOMIC DNA]</scope>
    <source>
        <strain evidence="3">DAOM:BR144</strain>
    </source>
</reference>
<dbReference type="SUPFAM" id="SSF55961">
    <property type="entry name" value="Bet v1-like"/>
    <property type="match status" value="1"/>
</dbReference>
<dbReference type="InParanoid" id="K3WTQ2"/>
<dbReference type="EnsemblProtists" id="PYU1_T008348">
    <property type="protein sequence ID" value="PYU1_T008348"/>
    <property type="gene ID" value="PYU1_G008332"/>
</dbReference>
<dbReference type="Pfam" id="PF01852">
    <property type="entry name" value="START"/>
    <property type="match status" value="1"/>
</dbReference>
<dbReference type="PANTHER" id="PTHR19308:SF56">
    <property type="entry name" value="START DOMAIN-CONTAINING PROTEIN"/>
    <property type="match status" value="1"/>
</dbReference>
<dbReference type="EMBL" id="GL376613">
    <property type="status" value="NOT_ANNOTATED_CDS"/>
    <property type="molecule type" value="Genomic_DNA"/>
</dbReference>
<dbReference type="SMART" id="SM00234">
    <property type="entry name" value="START"/>
    <property type="match status" value="1"/>
</dbReference>
<dbReference type="PROSITE" id="PS50848">
    <property type="entry name" value="START"/>
    <property type="match status" value="1"/>
</dbReference>
<dbReference type="PANTHER" id="PTHR19308">
    <property type="entry name" value="PHOSPHATIDYLCHOLINE TRANSFER PROTEIN"/>
    <property type="match status" value="1"/>
</dbReference>
<dbReference type="CDD" id="cd00177">
    <property type="entry name" value="START"/>
    <property type="match status" value="1"/>
</dbReference>
<dbReference type="AlphaFoldDB" id="K3WTQ2"/>
<reference evidence="3" key="1">
    <citation type="journal article" date="2010" name="Genome Biol.">
        <title>Genome sequence of the necrotrophic plant pathogen Pythium ultimum reveals original pathogenicity mechanisms and effector repertoire.</title>
        <authorList>
            <person name="Levesque C.A."/>
            <person name="Brouwer H."/>
            <person name="Cano L."/>
            <person name="Hamilton J.P."/>
            <person name="Holt C."/>
            <person name="Huitema E."/>
            <person name="Raffaele S."/>
            <person name="Robideau G.P."/>
            <person name="Thines M."/>
            <person name="Win J."/>
            <person name="Zerillo M.M."/>
            <person name="Beakes G.W."/>
            <person name="Boore J.L."/>
            <person name="Busam D."/>
            <person name="Dumas B."/>
            <person name="Ferriera S."/>
            <person name="Fuerstenberg S.I."/>
            <person name="Gachon C.M."/>
            <person name="Gaulin E."/>
            <person name="Govers F."/>
            <person name="Grenville-Briggs L."/>
            <person name="Horner N."/>
            <person name="Hostetler J."/>
            <person name="Jiang R.H."/>
            <person name="Johnson J."/>
            <person name="Krajaejun T."/>
            <person name="Lin H."/>
            <person name="Meijer H.J."/>
            <person name="Moore B."/>
            <person name="Morris P."/>
            <person name="Phuntmart V."/>
            <person name="Puiu D."/>
            <person name="Shetty J."/>
            <person name="Stajich J.E."/>
            <person name="Tripathy S."/>
            <person name="Wawra S."/>
            <person name="van West P."/>
            <person name="Whitty B.R."/>
            <person name="Coutinho P.M."/>
            <person name="Henrissat B."/>
            <person name="Martin F."/>
            <person name="Thomas P.D."/>
            <person name="Tyler B.M."/>
            <person name="De Vries R.P."/>
            <person name="Kamoun S."/>
            <person name="Yandell M."/>
            <person name="Tisserat N."/>
            <person name="Buell C.R."/>
        </authorList>
    </citation>
    <scope>NUCLEOTIDE SEQUENCE</scope>
    <source>
        <strain evidence="3">DAOM:BR144</strain>
    </source>
</reference>
<evidence type="ECO:0000259" key="1">
    <source>
        <dbReference type="PROSITE" id="PS50848"/>
    </source>
</evidence>
<dbReference type="GO" id="GO:0005737">
    <property type="term" value="C:cytoplasm"/>
    <property type="evidence" value="ECO:0007669"/>
    <property type="project" value="UniProtKB-ARBA"/>
</dbReference>
<dbReference type="STRING" id="431595.K3WTQ2"/>
<name>K3WTQ2_GLOUD</name>
<reference evidence="2" key="3">
    <citation type="submission" date="2015-02" db="UniProtKB">
        <authorList>
            <consortium name="EnsemblProtists"/>
        </authorList>
    </citation>
    <scope>IDENTIFICATION</scope>
    <source>
        <strain evidence="2">DAOM BR144</strain>
    </source>
</reference>
<organism evidence="2 3">
    <name type="scientific">Globisporangium ultimum (strain ATCC 200006 / CBS 805.95 / DAOM BR144)</name>
    <name type="common">Pythium ultimum</name>
    <dbReference type="NCBI Taxonomy" id="431595"/>
    <lineage>
        <taxon>Eukaryota</taxon>
        <taxon>Sar</taxon>
        <taxon>Stramenopiles</taxon>
        <taxon>Oomycota</taxon>
        <taxon>Peronosporomycetes</taxon>
        <taxon>Pythiales</taxon>
        <taxon>Pythiaceae</taxon>
        <taxon>Globisporangium</taxon>
    </lineage>
</organism>
<dbReference type="GO" id="GO:0008289">
    <property type="term" value="F:lipid binding"/>
    <property type="evidence" value="ECO:0007669"/>
    <property type="project" value="InterPro"/>
</dbReference>
<dbReference type="VEuPathDB" id="FungiDB:PYU1_G008332"/>
<dbReference type="InterPro" id="IPR002913">
    <property type="entry name" value="START_lipid-bd_dom"/>
</dbReference>
<dbReference type="Proteomes" id="UP000019132">
    <property type="component" value="Unassembled WGS sequence"/>
</dbReference>
<dbReference type="InterPro" id="IPR051213">
    <property type="entry name" value="START_lipid_transfer"/>
</dbReference>
<accession>K3WTQ2</accession>
<keyword evidence="3" id="KW-1185">Reference proteome</keyword>
<feature type="domain" description="START" evidence="1">
    <location>
        <begin position="56"/>
        <end position="215"/>
    </location>
</feature>
<dbReference type="Gene3D" id="3.30.530.20">
    <property type="match status" value="1"/>
</dbReference>
<proteinExistence type="predicted"/>
<dbReference type="InterPro" id="IPR023393">
    <property type="entry name" value="START-like_dom_sf"/>
</dbReference>